<protein>
    <submittedName>
        <fullName evidence="2">Uncharacterized protein</fullName>
    </submittedName>
</protein>
<proteinExistence type="predicted"/>
<name>A0A5C6E9E2_9BACT</name>
<evidence type="ECO:0000313" key="2">
    <source>
        <dbReference type="EMBL" id="TWU44351.1"/>
    </source>
</evidence>
<feature type="transmembrane region" description="Helical" evidence="1">
    <location>
        <begin position="839"/>
        <end position="859"/>
    </location>
</feature>
<comment type="caution">
    <text evidence="2">The sequence shown here is derived from an EMBL/GenBank/DDBJ whole genome shotgun (WGS) entry which is preliminary data.</text>
</comment>
<keyword evidence="3" id="KW-1185">Reference proteome</keyword>
<dbReference type="RefSeq" id="WP_146599317.1">
    <property type="nucleotide sequence ID" value="NZ_SJPY01000002.1"/>
</dbReference>
<evidence type="ECO:0000256" key="1">
    <source>
        <dbReference type="SAM" id="Phobius"/>
    </source>
</evidence>
<dbReference type="AlphaFoldDB" id="A0A5C6E9E2"/>
<accession>A0A5C6E9E2</accession>
<keyword evidence="1" id="KW-0812">Transmembrane</keyword>
<dbReference type="Proteomes" id="UP000315471">
    <property type="component" value="Unassembled WGS sequence"/>
</dbReference>
<dbReference type="OrthoDB" id="262615at2"/>
<reference evidence="2 3" key="1">
    <citation type="submission" date="2019-02" db="EMBL/GenBank/DDBJ databases">
        <title>Deep-cultivation of Planctomycetes and their phenomic and genomic characterization uncovers novel biology.</title>
        <authorList>
            <person name="Wiegand S."/>
            <person name="Jogler M."/>
            <person name="Boedeker C."/>
            <person name="Pinto D."/>
            <person name="Vollmers J."/>
            <person name="Rivas-Marin E."/>
            <person name="Kohn T."/>
            <person name="Peeters S.H."/>
            <person name="Heuer A."/>
            <person name="Rast P."/>
            <person name="Oberbeckmann S."/>
            <person name="Bunk B."/>
            <person name="Jeske O."/>
            <person name="Meyerdierks A."/>
            <person name="Storesund J.E."/>
            <person name="Kallscheuer N."/>
            <person name="Luecker S."/>
            <person name="Lage O.M."/>
            <person name="Pohl T."/>
            <person name="Merkel B.J."/>
            <person name="Hornburger P."/>
            <person name="Mueller R.-W."/>
            <person name="Bruemmer F."/>
            <person name="Labrenz M."/>
            <person name="Spormann A.M."/>
            <person name="Op Den Camp H."/>
            <person name="Overmann J."/>
            <person name="Amann R."/>
            <person name="Jetten M.S.M."/>
            <person name="Mascher T."/>
            <person name="Medema M.H."/>
            <person name="Devos D.P."/>
            <person name="Kaster A.-K."/>
            <person name="Ovreas L."/>
            <person name="Rohde M."/>
            <person name="Galperin M.Y."/>
            <person name="Jogler C."/>
        </authorList>
    </citation>
    <scope>NUCLEOTIDE SEQUENCE [LARGE SCALE GENOMIC DNA]</scope>
    <source>
        <strain evidence="2 3">Q31b</strain>
    </source>
</reference>
<gene>
    <name evidence="2" type="ORF">Q31b_18870</name>
</gene>
<organism evidence="2 3">
    <name type="scientific">Novipirellula aureliae</name>
    <dbReference type="NCBI Taxonomy" id="2527966"/>
    <lineage>
        <taxon>Bacteria</taxon>
        <taxon>Pseudomonadati</taxon>
        <taxon>Planctomycetota</taxon>
        <taxon>Planctomycetia</taxon>
        <taxon>Pirellulales</taxon>
        <taxon>Pirellulaceae</taxon>
        <taxon>Novipirellula</taxon>
    </lineage>
</organism>
<keyword evidence="1" id="KW-1133">Transmembrane helix</keyword>
<evidence type="ECO:0000313" key="3">
    <source>
        <dbReference type="Proteomes" id="UP000315471"/>
    </source>
</evidence>
<sequence>MFSYPIHLTHHHAANQSRHALVRVSVPFPLASVCDRSEVGVRSEEGAIQSSKVQVLSCWPDDSIRWCLVEFEWHFDASYAIIADDDATQQETTSNPPVHCEADSIGDLKIADQVALAGVNCEFQLRHDGVDYRGVVSSPSQVVGGPIRWTQQWQVNFRADSEVSRLAGQLTASVYASFPVLKFEFQVRNPQPMDHPGGNWDLGANGSILIDDLSVNFVPECESAIHRLSAEFEDTGRIVDAQQKVTVFQASSGGDNWNSANHLDRGGRVPLEFCGYKVFADADTHSGLRAQPIVRMSGDAVEYSIAYRDFWQNFPSALSTDRNELRIGLLPAEATGGHELQGGEQKTFEFGFEMKPVDAVSSISAVLNPPMVRLAPDVHAEANAVPYLLARSEQSDSRYEALVDLAIEGDDSFFAKREKIDQYGWRNFGDIYGDHEAVYHKGESLMISHYNNQYDCTLGFAIQFLRSGDSRWFDLMTAMADHAWDIDTYHTEQDKLLYNGGLFWHTYHYADAHTATHRSYPKRLRVSQSFDDGQDLEELGETGEQLSKNYAIGGGPAASHNYNTGWMLAYWLTGKQRYREAAINAADYVLRIEDGNQTPFKWLCRSDTGYSTCSSDGYYGPGRASGNSTHALLTGHELTADRKYLDRAALLMRRTVHPKQDLKSLDLLNAELRWFYTMYLQALGRYVDYKMTLGELDADFRYGVATLRHYARWMARNERPILSDSEKLQYPTETWAAQDMRKWHVLEHAARYESDDDERKRMWEKADYFFNYVVDYLTDSPTKSLCRPVVLLLNFGWQREWLLEHRDEPAFIEKIDDEFGEPQSFVPQRTIALHRFKRLVVLGAAAVVSMVVLLIMFFIL</sequence>
<dbReference type="EMBL" id="SJPY01000002">
    <property type="protein sequence ID" value="TWU44351.1"/>
    <property type="molecule type" value="Genomic_DNA"/>
</dbReference>
<keyword evidence="1" id="KW-0472">Membrane</keyword>